<organism evidence="2 3">
    <name type="scientific">Eumeta variegata</name>
    <name type="common">Bagworm moth</name>
    <name type="synonym">Eumeta japonica</name>
    <dbReference type="NCBI Taxonomy" id="151549"/>
    <lineage>
        <taxon>Eukaryota</taxon>
        <taxon>Metazoa</taxon>
        <taxon>Ecdysozoa</taxon>
        <taxon>Arthropoda</taxon>
        <taxon>Hexapoda</taxon>
        <taxon>Insecta</taxon>
        <taxon>Pterygota</taxon>
        <taxon>Neoptera</taxon>
        <taxon>Endopterygota</taxon>
        <taxon>Lepidoptera</taxon>
        <taxon>Glossata</taxon>
        <taxon>Ditrysia</taxon>
        <taxon>Tineoidea</taxon>
        <taxon>Psychidae</taxon>
        <taxon>Oiketicinae</taxon>
        <taxon>Eumeta</taxon>
    </lineage>
</organism>
<evidence type="ECO:0000313" key="3">
    <source>
        <dbReference type="Proteomes" id="UP000299102"/>
    </source>
</evidence>
<keyword evidence="3" id="KW-1185">Reference proteome</keyword>
<feature type="region of interest" description="Disordered" evidence="1">
    <location>
        <begin position="97"/>
        <end position="129"/>
    </location>
</feature>
<proteinExistence type="predicted"/>
<feature type="compositionally biased region" description="Low complexity" evidence="1">
    <location>
        <begin position="14"/>
        <end position="28"/>
    </location>
</feature>
<reference evidence="2 3" key="1">
    <citation type="journal article" date="2019" name="Commun. Biol.">
        <title>The bagworm genome reveals a unique fibroin gene that provides high tensile strength.</title>
        <authorList>
            <person name="Kono N."/>
            <person name="Nakamura H."/>
            <person name="Ohtoshi R."/>
            <person name="Tomita M."/>
            <person name="Numata K."/>
            <person name="Arakawa K."/>
        </authorList>
    </citation>
    <scope>NUCLEOTIDE SEQUENCE [LARGE SCALE GENOMIC DNA]</scope>
</reference>
<comment type="caution">
    <text evidence="2">The sequence shown here is derived from an EMBL/GenBank/DDBJ whole genome shotgun (WGS) entry which is preliminary data.</text>
</comment>
<protein>
    <submittedName>
        <fullName evidence="2">Uncharacterized protein</fullName>
    </submittedName>
</protein>
<dbReference type="EMBL" id="BGZK01000416">
    <property type="protein sequence ID" value="GBP42353.1"/>
    <property type="molecule type" value="Genomic_DNA"/>
</dbReference>
<accession>A0A4C1VUF8</accession>
<dbReference type="AlphaFoldDB" id="A0A4C1VUF8"/>
<evidence type="ECO:0000313" key="2">
    <source>
        <dbReference type="EMBL" id="GBP42353.1"/>
    </source>
</evidence>
<evidence type="ECO:0000256" key="1">
    <source>
        <dbReference type="SAM" id="MobiDB-lite"/>
    </source>
</evidence>
<sequence length="143" mass="15953">MNLLIVTDGRHAGTTARRPPARPRTSPSQLFAPGSGRVVDGGDGCRSADVVHRSVYTVVMDRLWIDVYRLAEKDMSFADDNPLRTTECRITTGRQSVANNRVSHHDGPTIRRKQQSVASRRADNPSRTTECRITTDWSDTCSR</sequence>
<gene>
    <name evidence="2" type="ORF">EVAR_29610_1</name>
</gene>
<dbReference type="Proteomes" id="UP000299102">
    <property type="component" value="Unassembled WGS sequence"/>
</dbReference>
<name>A0A4C1VUF8_EUMVA</name>
<feature type="region of interest" description="Disordered" evidence="1">
    <location>
        <begin position="1"/>
        <end position="38"/>
    </location>
</feature>